<dbReference type="EMBL" id="JBHRXK010000006">
    <property type="protein sequence ID" value="MFC3551864.1"/>
    <property type="molecule type" value="Genomic_DNA"/>
</dbReference>
<dbReference type="Pfam" id="PF00691">
    <property type="entry name" value="OmpA"/>
    <property type="match status" value="1"/>
</dbReference>
<dbReference type="CDD" id="cd07185">
    <property type="entry name" value="OmpA_C-like"/>
    <property type="match status" value="1"/>
</dbReference>
<keyword evidence="2 4" id="KW-0472">Membrane</keyword>
<dbReference type="PROSITE" id="PS51123">
    <property type="entry name" value="OMPA_2"/>
    <property type="match status" value="1"/>
</dbReference>
<keyword evidence="3" id="KW-0998">Cell outer membrane</keyword>
<evidence type="ECO:0000313" key="7">
    <source>
        <dbReference type="EMBL" id="MFC3551864.1"/>
    </source>
</evidence>
<evidence type="ECO:0000256" key="4">
    <source>
        <dbReference type="PROSITE-ProRule" id="PRU00473"/>
    </source>
</evidence>
<dbReference type="PANTHER" id="PTHR30329:SF21">
    <property type="entry name" value="LIPOPROTEIN YIAD-RELATED"/>
    <property type="match status" value="1"/>
</dbReference>
<sequence>MRLSVPRSHAFRPWLIAGLALAVAAVQAQTAVAPLPAASTTPAASAAAKPVVAAGTVPDEATKAAVLNRLRELYGAQRVVDRIQVDAVVAPPNWRQHVVTLLGPGLQQVSAGKLEINGNAVRISGEVGNEAQRQQVVSDLSTALSNPTYTITNALRSGGGKQNVLDAALANRIIEFQSGSATLTPQGQAVLNEMAAAMRQIGNARVQVIGHTDAVGRRESNVALSLARAGAVRGYLEQQGIAGGNLTVLGLGPDQPVADNATPDGRARNRRIEFRVL</sequence>
<evidence type="ECO:0000256" key="5">
    <source>
        <dbReference type="SAM" id="SignalP"/>
    </source>
</evidence>
<name>A0ABV7RQG0_9GAMM</name>
<keyword evidence="8" id="KW-1185">Reference proteome</keyword>
<proteinExistence type="predicted"/>
<dbReference type="RefSeq" id="WP_386759633.1">
    <property type="nucleotide sequence ID" value="NZ_JBHRXK010000006.1"/>
</dbReference>
<reference evidence="8" key="1">
    <citation type="journal article" date="2019" name="Int. J. Syst. Evol. Microbiol.">
        <title>The Global Catalogue of Microorganisms (GCM) 10K type strain sequencing project: providing services to taxonomists for standard genome sequencing and annotation.</title>
        <authorList>
            <consortium name="The Broad Institute Genomics Platform"/>
            <consortium name="The Broad Institute Genome Sequencing Center for Infectious Disease"/>
            <person name="Wu L."/>
            <person name="Ma J."/>
        </authorList>
    </citation>
    <scope>NUCLEOTIDE SEQUENCE [LARGE SCALE GENOMIC DNA]</scope>
    <source>
        <strain evidence="8">KCTC 42875</strain>
    </source>
</reference>
<evidence type="ECO:0000256" key="3">
    <source>
        <dbReference type="ARBA" id="ARBA00023237"/>
    </source>
</evidence>
<keyword evidence="5" id="KW-0732">Signal</keyword>
<protein>
    <submittedName>
        <fullName evidence="7">OmpA family protein</fullName>
    </submittedName>
</protein>
<feature type="signal peptide" evidence="5">
    <location>
        <begin position="1"/>
        <end position="28"/>
    </location>
</feature>
<accession>A0ABV7RQG0</accession>
<dbReference type="PRINTS" id="PR01021">
    <property type="entry name" value="OMPADOMAIN"/>
</dbReference>
<comment type="caution">
    <text evidence="7">The sequence shown here is derived from an EMBL/GenBank/DDBJ whole genome shotgun (WGS) entry which is preliminary data.</text>
</comment>
<evidence type="ECO:0000259" key="6">
    <source>
        <dbReference type="PROSITE" id="PS51123"/>
    </source>
</evidence>
<gene>
    <name evidence="7" type="ORF">ACFOLC_12710</name>
</gene>
<dbReference type="InterPro" id="IPR006664">
    <property type="entry name" value="OMP_bac"/>
</dbReference>
<dbReference type="InterPro" id="IPR050330">
    <property type="entry name" value="Bact_OuterMem_StrucFunc"/>
</dbReference>
<dbReference type="SUPFAM" id="SSF103088">
    <property type="entry name" value="OmpA-like"/>
    <property type="match status" value="1"/>
</dbReference>
<evidence type="ECO:0000256" key="2">
    <source>
        <dbReference type="ARBA" id="ARBA00023136"/>
    </source>
</evidence>
<evidence type="ECO:0000256" key="1">
    <source>
        <dbReference type="ARBA" id="ARBA00004442"/>
    </source>
</evidence>
<comment type="subcellular location">
    <subcellularLocation>
        <location evidence="1">Cell outer membrane</location>
    </subcellularLocation>
</comment>
<feature type="domain" description="OmpA-like" evidence="6">
    <location>
        <begin position="163"/>
        <end position="277"/>
    </location>
</feature>
<organism evidence="7 8">
    <name type="scientific">Lysobacter cavernae</name>
    <dbReference type="NCBI Taxonomy" id="1685901"/>
    <lineage>
        <taxon>Bacteria</taxon>
        <taxon>Pseudomonadati</taxon>
        <taxon>Pseudomonadota</taxon>
        <taxon>Gammaproteobacteria</taxon>
        <taxon>Lysobacterales</taxon>
        <taxon>Lysobacteraceae</taxon>
        <taxon>Lysobacter</taxon>
    </lineage>
</organism>
<dbReference type="PANTHER" id="PTHR30329">
    <property type="entry name" value="STATOR ELEMENT OF FLAGELLAR MOTOR COMPLEX"/>
    <property type="match status" value="1"/>
</dbReference>
<evidence type="ECO:0000313" key="8">
    <source>
        <dbReference type="Proteomes" id="UP001595740"/>
    </source>
</evidence>
<feature type="chain" id="PRO_5046870550" evidence="5">
    <location>
        <begin position="29"/>
        <end position="277"/>
    </location>
</feature>
<dbReference type="Gene3D" id="3.30.1330.60">
    <property type="entry name" value="OmpA-like domain"/>
    <property type="match status" value="1"/>
</dbReference>
<dbReference type="Proteomes" id="UP001595740">
    <property type="component" value="Unassembled WGS sequence"/>
</dbReference>
<dbReference type="InterPro" id="IPR036737">
    <property type="entry name" value="OmpA-like_sf"/>
</dbReference>
<dbReference type="Gene3D" id="3.40.1520.20">
    <property type="match status" value="1"/>
</dbReference>
<dbReference type="InterPro" id="IPR006665">
    <property type="entry name" value="OmpA-like"/>
</dbReference>